<keyword evidence="3" id="KW-0238">DNA-binding</keyword>
<dbReference type="Gene3D" id="1.10.287.1120">
    <property type="entry name" value="Bipartite methylase S protein"/>
    <property type="match status" value="1"/>
</dbReference>
<dbReference type="PANTHER" id="PTHR30408">
    <property type="entry name" value="TYPE-1 RESTRICTION ENZYME ECOKI SPECIFICITY PROTEIN"/>
    <property type="match status" value="1"/>
</dbReference>
<dbReference type="GO" id="GO:0004519">
    <property type="term" value="F:endonuclease activity"/>
    <property type="evidence" value="ECO:0007669"/>
    <property type="project" value="UniProtKB-KW"/>
</dbReference>
<proteinExistence type="inferred from homology"/>
<evidence type="ECO:0000259" key="4">
    <source>
        <dbReference type="Pfam" id="PF01420"/>
    </source>
</evidence>
<keyword evidence="5" id="KW-0255">Endonuclease</keyword>
<dbReference type="CDD" id="cd17278">
    <property type="entry name" value="RMtype1_S_LdeBORF1052P-TRD2-CR2"/>
    <property type="match status" value="1"/>
</dbReference>
<keyword evidence="5" id="KW-0540">Nuclease</keyword>
<dbReference type="AlphaFoldDB" id="A0A524RMS6"/>
<dbReference type="Pfam" id="PF01420">
    <property type="entry name" value="Methylase_S"/>
    <property type="match status" value="2"/>
</dbReference>
<keyword evidence="2" id="KW-0680">Restriction system</keyword>
<evidence type="ECO:0000256" key="3">
    <source>
        <dbReference type="ARBA" id="ARBA00023125"/>
    </source>
</evidence>
<comment type="caution">
    <text evidence="5">The sequence shown here is derived from an EMBL/GenBank/DDBJ whole genome shotgun (WGS) entry which is preliminary data.</text>
</comment>
<name>A0A524RMS6_9CHRO</name>
<evidence type="ECO:0000313" key="5">
    <source>
        <dbReference type="EMBL" id="TGG91909.1"/>
    </source>
</evidence>
<dbReference type="InterPro" id="IPR044946">
    <property type="entry name" value="Restrct_endonuc_typeI_TRD_sf"/>
</dbReference>
<comment type="similarity">
    <text evidence="1">Belongs to the type-I restriction system S methylase family.</text>
</comment>
<dbReference type="Proteomes" id="UP000317990">
    <property type="component" value="Unassembled WGS sequence"/>
</dbReference>
<sequence length="431" mass="48408">MNSEYPRAPIGAVAKVRSGFAFKSTNWQNKGIPVVKIANVKNGRLEMNKCSYVSEDVATIAQDFLLREDDLLISMTGYVGDVAKVKKENIPCMLNQRVGRFYSYRDDVIDPNFLFFHLRHSDIRASIEQKAHGSAQPNISAGSIEEIEIYLPDFGNQKAIAHILSSLDDKIELNRKTNETLEAMAKALFKSWFVDFDPVRAKAEGRPTGLPAEISDLFPDSFEDSELGEIPKGWKITSLDKVADFLNGLVLQEFPAFAGEQTLPVLKIAQLKKRHSVGADKCSANLPPQYKVFDGDILFSWSGSLTVDTWCGGNGALNQHLFKVTSEKYEDWFILHWIKIHLSSFQMIAKSKATTMGHIQRHHLTEAKTLIPPADLLEKIGWIFSSINKKEFCLRVKSRTLAALRDTLLPKLISGELRIPDAEKILEEVDI</sequence>
<evidence type="ECO:0000256" key="1">
    <source>
        <dbReference type="ARBA" id="ARBA00010923"/>
    </source>
</evidence>
<dbReference type="Gene3D" id="3.90.220.20">
    <property type="entry name" value="DNA methylase specificity domains"/>
    <property type="match status" value="2"/>
</dbReference>
<dbReference type="EMBL" id="SRMO01000070">
    <property type="protein sequence ID" value="TGG91909.1"/>
    <property type="molecule type" value="Genomic_DNA"/>
</dbReference>
<reference evidence="5 6" key="1">
    <citation type="journal article" date="2019" name="mSystems">
        <title>Life at home and on the roam: Genomic adaptions reflect the dual lifestyle of an intracellular, facultative symbiont.</title>
        <authorList>
            <person name="Burgsdorf I."/>
        </authorList>
    </citation>
    <scope>NUCLEOTIDE SEQUENCE [LARGE SCALE GENOMIC DNA]</scope>
    <source>
        <strain evidence="5">277cV</strain>
    </source>
</reference>
<dbReference type="GO" id="GO:0003677">
    <property type="term" value="F:DNA binding"/>
    <property type="evidence" value="ECO:0007669"/>
    <property type="project" value="UniProtKB-KW"/>
</dbReference>
<dbReference type="InterPro" id="IPR000055">
    <property type="entry name" value="Restrct_endonuc_typeI_TRD"/>
</dbReference>
<dbReference type="PANTHER" id="PTHR30408:SF13">
    <property type="entry name" value="TYPE I RESTRICTION ENZYME HINDI SPECIFICITY SUBUNIT"/>
    <property type="match status" value="1"/>
</dbReference>
<protein>
    <submittedName>
        <fullName evidence="5">Restriction endonuclease subunit S</fullName>
    </submittedName>
</protein>
<dbReference type="InterPro" id="IPR052021">
    <property type="entry name" value="Type-I_RS_S_subunit"/>
</dbReference>
<feature type="domain" description="Type I restriction modification DNA specificity" evidence="4">
    <location>
        <begin position="231"/>
        <end position="387"/>
    </location>
</feature>
<dbReference type="GO" id="GO:0009307">
    <property type="term" value="P:DNA restriction-modification system"/>
    <property type="evidence" value="ECO:0007669"/>
    <property type="project" value="UniProtKB-KW"/>
</dbReference>
<feature type="domain" description="Type I restriction modification DNA specificity" evidence="4">
    <location>
        <begin position="9"/>
        <end position="182"/>
    </location>
</feature>
<dbReference type="SUPFAM" id="SSF116734">
    <property type="entry name" value="DNA methylase specificity domain"/>
    <property type="match status" value="2"/>
</dbReference>
<evidence type="ECO:0000313" key="6">
    <source>
        <dbReference type="Proteomes" id="UP000317990"/>
    </source>
</evidence>
<organism evidence="5 6">
    <name type="scientific">Aphanocapsa feldmannii 277cV</name>
    <dbReference type="NCBI Taxonomy" id="2507553"/>
    <lineage>
        <taxon>Bacteria</taxon>
        <taxon>Bacillati</taxon>
        <taxon>Cyanobacteriota</taxon>
        <taxon>Cyanophyceae</taxon>
        <taxon>Oscillatoriophycideae</taxon>
        <taxon>Chroococcales</taxon>
        <taxon>Microcystaceae</taxon>
        <taxon>Aphanocapsa</taxon>
    </lineage>
</organism>
<evidence type="ECO:0000256" key="2">
    <source>
        <dbReference type="ARBA" id="ARBA00022747"/>
    </source>
</evidence>
<gene>
    <name evidence="5" type="ORF">ERJ67_07045</name>
</gene>
<keyword evidence="5" id="KW-0378">Hydrolase</keyword>
<accession>A0A524RMS6</accession>